<dbReference type="CDD" id="cd07979">
    <property type="entry name" value="HFD_TAF9"/>
    <property type="match status" value="1"/>
</dbReference>
<feature type="compositionally biased region" description="Acidic residues" evidence="6">
    <location>
        <begin position="237"/>
        <end position="246"/>
    </location>
</feature>
<evidence type="ECO:0000256" key="1">
    <source>
        <dbReference type="ARBA" id="ARBA00004123"/>
    </source>
</evidence>
<keyword evidence="5" id="KW-0539">Nucleus</keyword>
<keyword evidence="4" id="KW-0804">Transcription</keyword>
<evidence type="ECO:0008006" key="9">
    <source>
        <dbReference type="Google" id="ProtNLM"/>
    </source>
</evidence>
<organism evidence="7 8">
    <name type="scientific">Cladonia borealis</name>
    <dbReference type="NCBI Taxonomy" id="184061"/>
    <lineage>
        <taxon>Eukaryota</taxon>
        <taxon>Fungi</taxon>
        <taxon>Dikarya</taxon>
        <taxon>Ascomycota</taxon>
        <taxon>Pezizomycotina</taxon>
        <taxon>Lecanoromycetes</taxon>
        <taxon>OSLEUM clade</taxon>
        <taxon>Lecanoromycetidae</taxon>
        <taxon>Lecanorales</taxon>
        <taxon>Lecanorineae</taxon>
        <taxon>Cladoniaceae</taxon>
        <taxon>Cladonia</taxon>
    </lineage>
</organism>
<evidence type="ECO:0000313" key="7">
    <source>
        <dbReference type="EMBL" id="KAK0509243.1"/>
    </source>
</evidence>
<name>A0AA39QWY0_9LECA</name>
<dbReference type="GO" id="GO:0000124">
    <property type="term" value="C:SAGA complex"/>
    <property type="evidence" value="ECO:0007669"/>
    <property type="project" value="TreeGrafter"/>
</dbReference>
<comment type="similarity">
    <text evidence="2">Belongs to the TAF9 family.</text>
</comment>
<dbReference type="EMBL" id="JAFEKC020000019">
    <property type="protein sequence ID" value="KAK0509243.1"/>
    <property type="molecule type" value="Genomic_DNA"/>
</dbReference>
<dbReference type="AlphaFoldDB" id="A0AA39QWY0"/>
<dbReference type="Pfam" id="PF02291">
    <property type="entry name" value="TFIID-31kDa"/>
    <property type="match status" value="1"/>
</dbReference>
<proteinExistence type="inferred from homology"/>
<evidence type="ECO:0000256" key="4">
    <source>
        <dbReference type="ARBA" id="ARBA00023163"/>
    </source>
</evidence>
<comment type="caution">
    <text evidence="7">The sequence shown here is derived from an EMBL/GenBank/DDBJ whole genome shotgun (WGS) entry which is preliminary data.</text>
</comment>
<feature type="region of interest" description="Disordered" evidence="6">
    <location>
        <begin position="1"/>
        <end position="47"/>
    </location>
</feature>
<sequence>MTEVNGATSESDPAPTQEQNEQPSQAATEPINPNVPPTSQLDDGHSKRPRDARLFHIILANYGVTAYQERVPLQLMDFAYRYTSSTLQDALHFTSEGYGTTNPTGPGAGTKRGEGAAAHSDMSGITLSSLRLSIASRTQYQFSPTLPKEFYSELAQERNRVGIPPPPKGEYGVRLPPEQYCLFGAGWELKEEWNEEMDIEQDAGTKDEGMDEREDGEGGGDEEEGGRMEDIFGGANGDEDREMEDE</sequence>
<dbReference type="Gene3D" id="1.10.20.10">
    <property type="entry name" value="Histone, subunit A"/>
    <property type="match status" value="1"/>
</dbReference>
<dbReference type="InterPro" id="IPR003162">
    <property type="entry name" value="TFIID-31"/>
</dbReference>
<keyword evidence="8" id="KW-1185">Reference proteome</keyword>
<protein>
    <recommendedName>
        <fullName evidence="9">Transcription initiation factor TFIID subunit 9</fullName>
    </recommendedName>
</protein>
<dbReference type="InterPro" id="IPR051431">
    <property type="entry name" value="TFIID_subunit_9"/>
</dbReference>
<dbReference type="GO" id="GO:0046982">
    <property type="term" value="F:protein heterodimerization activity"/>
    <property type="evidence" value="ECO:0007669"/>
    <property type="project" value="InterPro"/>
</dbReference>
<dbReference type="PANTHER" id="PTHR48068">
    <property type="entry name" value="TAF9 RNA POLYMERASE II, TATA BOX-BINDING PROTEIN (TBP)-ASSOCIATED FACTOR"/>
    <property type="match status" value="1"/>
</dbReference>
<evidence type="ECO:0000256" key="5">
    <source>
        <dbReference type="ARBA" id="ARBA00023242"/>
    </source>
</evidence>
<dbReference type="GO" id="GO:0051123">
    <property type="term" value="P:RNA polymerase II preinitiation complex assembly"/>
    <property type="evidence" value="ECO:0007669"/>
    <property type="project" value="TreeGrafter"/>
</dbReference>
<comment type="subcellular location">
    <subcellularLocation>
        <location evidence="1">Nucleus</location>
    </subcellularLocation>
</comment>
<dbReference type="Proteomes" id="UP001166286">
    <property type="component" value="Unassembled WGS sequence"/>
</dbReference>
<dbReference type="PANTHER" id="PTHR48068:SF4">
    <property type="entry name" value="TATA-BOX BINDING PROTEIN ASSOCIATED FACTOR 9"/>
    <property type="match status" value="1"/>
</dbReference>
<feature type="region of interest" description="Disordered" evidence="6">
    <location>
        <begin position="194"/>
        <end position="246"/>
    </location>
</feature>
<feature type="compositionally biased region" description="Acidic residues" evidence="6">
    <location>
        <begin position="209"/>
        <end position="224"/>
    </location>
</feature>
<reference evidence="7" key="1">
    <citation type="submission" date="2023-03" db="EMBL/GenBank/DDBJ databases">
        <title>Complete genome of Cladonia borealis.</title>
        <authorList>
            <person name="Park H."/>
        </authorList>
    </citation>
    <scope>NUCLEOTIDE SEQUENCE</scope>
    <source>
        <strain evidence="7">ANT050790</strain>
    </source>
</reference>
<dbReference type="GO" id="GO:0005669">
    <property type="term" value="C:transcription factor TFIID complex"/>
    <property type="evidence" value="ECO:0007669"/>
    <property type="project" value="TreeGrafter"/>
</dbReference>
<accession>A0AA39QWY0</accession>
<dbReference type="InterPro" id="IPR009072">
    <property type="entry name" value="Histone-fold"/>
</dbReference>
<feature type="compositionally biased region" description="Polar residues" evidence="6">
    <location>
        <begin position="1"/>
        <end position="27"/>
    </location>
</feature>
<evidence type="ECO:0000256" key="2">
    <source>
        <dbReference type="ARBA" id="ARBA00007646"/>
    </source>
</evidence>
<dbReference type="SUPFAM" id="SSF47113">
    <property type="entry name" value="Histone-fold"/>
    <property type="match status" value="1"/>
</dbReference>
<evidence type="ECO:0000256" key="3">
    <source>
        <dbReference type="ARBA" id="ARBA00023015"/>
    </source>
</evidence>
<dbReference type="GO" id="GO:0016251">
    <property type="term" value="F:RNA polymerase II general transcription initiation factor activity"/>
    <property type="evidence" value="ECO:0007669"/>
    <property type="project" value="TreeGrafter"/>
</dbReference>
<evidence type="ECO:0000313" key="8">
    <source>
        <dbReference type="Proteomes" id="UP001166286"/>
    </source>
</evidence>
<dbReference type="GO" id="GO:0003713">
    <property type="term" value="F:transcription coactivator activity"/>
    <property type="evidence" value="ECO:0007669"/>
    <property type="project" value="TreeGrafter"/>
</dbReference>
<keyword evidence="3" id="KW-0805">Transcription regulation</keyword>
<evidence type="ECO:0000256" key="6">
    <source>
        <dbReference type="SAM" id="MobiDB-lite"/>
    </source>
</evidence>
<gene>
    <name evidence="7" type="ORF">JMJ35_008614</name>
</gene>